<dbReference type="AlphaFoldDB" id="A0A9P8VI44"/>
<feature type="region of interest" description="Disordered" evidence="1">
    <location>
        <begin position="107"/>
        <end position="126"/>
    </location>
</feature>
<gene>
    <name evidence="3" type="ORF">F5X68DRAFT_72065</name>
</gene>
<evidence type="ECO:0000256" key="2">
    <source>
        <dbReference type="SAM" id="SignalP"/>
    </source>
</evidence>
<keyword evidence="2" id="KW-0732">Signal</keyword>
<feature type="chain" id="PRO_5040187443" description="Secreted protein" evidence="2">
    <location>
        <begin position="19"/>
        <end position="187"/>
    </location>
</feature>
<evidence type="ECO:0008006" key="5">
    <source>
        <dbReference type="Google" id="ProtNLM"/>
    </source>
</evidence>
<organism evidence="3 4">
    <name type="scientific">Plectosphaerella plurivora</name>
    <dbReference type="NCBI Taxonomy" id="936078"/>
    <lineage>
        <taxon>Eukaryota</taxon>
        <taxon>Fungi</taxon>
        <taxon>Dikarya</taxon>
        <taxon>Ascomycota</taxon>
        <taxon>Pezizomycotina</taxon>
        <taxon>Sordariomycetes</taxon>
        <taxon>Hypocreomycetidae</taxon>
        <taxon>Glomerellales</taxon>
        <taxon>Plectosphaerellaceae</taxon>
        <taxon>Plectosphaerella</taxon>
    </lineage>
</organism>
<dbReference type="Proteomes" id="UP000770015">
    <property type="component" value="Unassembled WGS sequence"/>
</dbReference>
<evidence type="ECO:0000313" key="3">
    <source>
        <dbReference type="EMBL" id="KAH6690697.1"/>
    </source>
</evidence>
<reference evidence="3" key="1">
    <citation type="journal article" date="2021" name="Nat. Commun.">
        <title>Genetic determinants of endophytism in the Arabidopsis root mycobiome.</title>
        <authorList>
            <person name="Mesny F."/>
            <person name="Miyauchi S."/>
            <person name="Thiergart T."/>
            <person name="Pickel B."/>
            <person name="Atanasova L."/>
            <person name="Karlsson M."/>
            <person name="Huettel B."/>
            <person name="Barry K.W."/>
            <person name="Haridas S."/>
            <person name="Chen C."/>
            <person name="Bauer D."/>
            <person name="Andreopoulos W."/>
            <person name="Pangilinan J."/>
            <person name="LaButti K."/>
            <person name="Riley R."/>
            <person name="Lipzen A."/>
            <person name="Clum A."/>
            <person name="Drula E."/>
            <person name="Henrissat B."/>
            <person name="Kohler A."/>
            <person name="Grigoriev I.V."/>
            <person name="Martin F.M."/>
            <person name="Hacquard S."/>
        </authorList>
    </citation>
    <scope>NUCLEOTIDE SEQUENCE</scope>
    <source>
        <strain evidence="3">MPI-SDFR-AT-0117</strain>
    </source>
</reference>
<evidence type="ECO:0000313" key="4">
    <source>
        <dbReference type="Proteomes" id="UP000770015"/>
    </source>
</evidence>
<evidence type="ECO:0000256" key="1">
    <source>
        <dbReference type="SAM" id="MobiDB-lite"/>
    </source>
</evidence>
<protein>
    <recommendedName>
        <fullName evidence="5">Secreted protein</fullName>
    </recommendedName>
</protein>
<keyword evidence="4" id="KW-1185">Reference proteome</keyword>
<feature type="signal peptide" evidence="2">
    <location>
        <begin position="1"/>
        <end position="18"/>
    </location>
</feature>
<accession>A0A9P8VI44</accession>
<name>A0A9P8VI44_9PEZI</name>
<comment type="caution">
    <text evidence="3">The sequence shown here is derived from an EMBL/GenBank/DDBJ whole genome shotgun (WGS) entry which is preliminary data.</text>
</comment>
<proteinExistence type="predicted"/>
<sequence>MQFWPWALLLDTIMRIHAGLKPQGQDVSCHMCHELTYMRSFTVISAGIRHTIRVLRRPRRLQTRNPAFLSFGQRKSRLISPNFAPEPHPHPATSFTTFGNPHARKPTNLGRQQEHAMPPSRTLGPSWQAHPVVMGSLPSTPTGRTPNRRRTAMAQPDYSALCYGLRRARPRSPTPVSGFRGSLWVYP</sequence>
<dbReference type="EMBL" id="JAGSXJ010000006">
    <property type="protein sequence ID" value="KAH6690697.1"/>
    <property type="molecule type" value="Genomic_DNA"/>
</dbReference>